<feature type="compositionally biased region" description="Polar residues" evidence="1">
    <location>
        <begin position="20"/>
        <end position="31"/>
    </location>
</feature>
<comment type="caution">
    <text evidence="4">The sequence shown here is derived from an EMBL/GenBank/DDBJ whole genome shotgun (WGS) entry which is preliminary data.</text>
</comment>
<dbReference type="SMART" id="SM00368">
    <property type="entry name" value="LRR_RI"/>
    <property type="match status" value="4"/>
</dbReference>
<reference evidence="4" key="1">
    <citation type="submission" date="2021-01" db="EMBL/GenBank/DDBJ databases">
        <title>Phytophthora aleatoria, a newly-described species from Pinus radiata is distinct from Phytophthora cactorum isolates based on comparative genomics.</title>
        <authorList>
            <person name="Mcdougal R."/>
            <person name="Panda P."/>
            <person name="Williams N."/>
            <person name="Studholme D.J."/>
        </authorList>
    </citation>
    <scope>NUCLEOTIDE SEQUENCE</scope>
    <source>
        <strain evidence="4">NZFS 4037</strain>
    </source>
</reference>
<dbReference type="InterPro" id="IPR001611">
    <property type="entry name" value="Leu-rich_rpt"/>
</dbReference>
<feature type="domain" description="Ysc84 actin-binding" evidence="2">
    <location>
        <begin position="242"/>
        <end position="345"/>
    </location>
</feature>
<dbReference type="InterPro" id="IPR051702">
    <property type="entry name" value="SH3_domain_YSC84-like"/>
</dbReference>
<dbReference type="GO" id="GO:0035091">
    <property type="term" value="F:phosphatidylinositol binding"/>
    <property type="evidence" value="ECO:0007669"/>
    <property type="project" value="TreeGrafter"/>
</dbReference>
<evidence type="ECO:0000313" key="4">
    <source>
        <dbReference type="EMBL" id="KAG6946204.1"/>
    </source>
</evidence>
<dbReference type="EMBL" id="JAENGY010001928">
    <property type="protein sequence ID" value="KAG6946204.1"/>
    <property type="molecule type" value="Genomic_DNA"/>
</dbReference>
<sequence>MRSCSQCGFRFPGASSILSTHAVGSSATSAGISRRNIPKDRAKKKKLKDKERKEKDKARDKSNEKEKIDVPPAAAGEEAAAIYKRMLAAVRGANKDHDEVVSAFKADCKQFGQGELRARVFYERLSTYFGSDLMLDHMLPQLARLIPDDKKRKKLVKVHVKSKRAGGSTAVADILGNFFRPDFGADSDRYIPVNFLKRAQGIAFLTVIKAGLLITAKMGTGIVIAKLHDGSWSAPSAIGTAGIGGGLEGGGELIEFMIIMGSKNAVKVFHRTQAAASRGGFNANYSYSHSRGLFAGISLHGAVITARSEMNSNFYGQKLTPEEILSGSVPHPRAAQCLYDAIDQAMEGIAQFESSGGSQSAGFTKKIAEWFPVLVLYLVEFGPRRRMLSAKFLSTMVQCQKQYYRCRLLTPFDETCSRITHVTALQLEWNSLDSAEVAKESSAFEGQKHELSMQEDLQSGGKEDSSEMFAQLLSEGSALIFLSLRANGITSRGAVAIAKAVRHNKTLEALNLFQNSIGDAGARAFAHALPLNTTLKTLSLANNKISGRGILVDGLTKYAAPPELLAELDAAESQIHAQMDQAKKARKKIDRATVIAQLGLPLLETVDGVQYAPGNSTLEELLLSGNAQIGPKDVESVSEALEVFQPKLQTHLRCIKLQRLPKLHQHKVQESHHHVSEFIKL</sequence>
<dbReference type="PANTHER" id="PTHR15629:SF2">
    <property type="entry name" value="SH3 DOMAIN-CONTAINING YSC84-LIKE PROTEIN 1"/>
    <property type="match status" value="1"/>
</dbReference>
<accession>A0A8J5IYK3</accession>
<evidence type="ECO:0000256" key="1">
    <source>
        <dbReference type="SAM" id="MobiDB-lite"/>
    </source>
</evidence>
<feature type="region of interest" description="Disordered" evidence="1">
    <location>
        <begin position="20"/>
        <end position="71"/>
    </location>
</feature>
<keyword evidence="5" id="KW-1185">Reference proteome</keyword>
<gene>
    <name evidence="4" type="ORF">JG688_00016170</name>
</gene>
<evidence type="ECO:0000259" key="3">
    <source>
        <dbReference type="Pfam" id="PF23202"/>
    </source>
</evidence>
<feature type="compositionally biased region" description="Basic and acidic residues" evidence="1">
    <location>
        <begin position="48"/>
        <end position="69"/>
    </location>
</feature>
<dbReference type="Pfam" id="PF13516">
    <property type="entry name" value="LRR_6"/>
    <property type="match status" value="3"/>
</dbReference>
<dbReference type="InterPro" id="IPR007461">
    <property type="entry name" value="Ysc84_actin-binding"/>
</dbReference>
<feature type="domain" description="ZNF598/HEL2 PAH" evidence="3">
    <location>
        <begin position="84"/>
        <end position="159"/>
    </location>
</feature>
<dbReference type="InterPro" id="IPR057634">
    <property type="entry name" value="PAH_ZNF598/HEL2"/>
</dbReference>
<name>A0A8J5IYK3_9STRA</name>
<dbReference type="Pfam" id="PF04366">
    <property type="entry name" value="Ysc84"/>
    <property type="match status" value="1"/>
</dbReference>
<evidence type="ECO:0000259" key="2">
    <source>
        <dbReference type="Pfam" id="PF04366"/>
    </source>
</evidence>
<dbReference type="Pfam" id="PF23202">
    <property type="entry name" value="PAH_ZNF598"/>
    <property type="match status" value="1"/>
</dbReference>
<dbReference type="AlphaFoldDB" id="A0A8J5IYK3"/>
<dbReference type="PANTHER" id="PTHR15629">
    <property type="entry name" value="SH3YL1 PROTEIN"/>
    <property type="match status" value="1"/>
</dbReference>
<evidence type="ECO:0000313" key="5">
    <source>
        <dbReference type="Proteomes" id="UP000709295"/>
    </source>
</evidence>
<proteinExistence type="predicted"/>
<dbReference type="Proteomes" id="UP000709295">
    <property type="component" value="Unassembled WGS sequence"/>
</dbReference>
<protein>
    <submittedName>
        <fullName evidence="4">Uncharacterized protein</fullName>
    </submittedName>
</protein>
<organism evidence="4 5">
    <name type="scientific">Phytophthora aleatoria</name>
    <dbReference type="NCBI Taxonomy" id="2496075"/>
    <lineage>
        <taxon>Eukaryota</taxon>
        <taxon>Sar</taxon>
        <taxon>Stramenopiles</taxon>
        <taxon>Oomycota</taxon>
        <taxon>Peronosporomycetes</taxon>
        <taxon>Peronosporales</taxon>
        <taxon>Peronosporaceae</taxon>
        <taxon>Phytophthora</taxon>
    </lineage>
</organism>